<evidence type="ECO:0000313" key="2">
    <source>
        <dbReference type="Proteomes" id="UP000317650"/>
    </source>
</evidence>
<dbReference type="Proteomes" id="UP000317650">
    <property type="component" value="Chromosome 2"/>
</dbReference>
<comment type="caution">
    <text evidence="1">The sequence shown here is derived from an EMBL/GenBank/DDBJ whole genome shotgun (WGS) entry which is preliminary data.</text>
</comment>
<keyword evidence="2" id="KW-1185">Reference proteome</keyword>
<reference evidence="1 2" key="1">
    <citation type="journal article" date="2019" name="Nat. Plants">
        <title>Genome sequencing of Musa balbisiana reveals subgenome evolution and function divergence in polyploid bananas.</title>
        <authorList>
            <person name="Yao X."/>
        </authorList>
    </citation>
    <scope>NUCLEOTIDE SEQUENCE [LARGE SCALE GENOMIC DNA]</scope>
    <source>
        <strain evidence="2">cv. DH-PKW</strain>
        <tissue evidence="1">Leaves</tissue>
    </source>
</reference>
<proteinExistence type="predicted"/>
<gene>
    <name evidence="1" type="ORF">C4D60_Mb02t12440</name>
</gene>
<evidence type="ECO:0008006" key="3">
    <source>
        <dbReference type="Google" id="ProtNLM"/>
    </source>
</evidence>
<dbReference type="EMBL" id="PYDT01000011">
    <property type="protein sequence ID" value="THU44918.1"/>
    <property type="molecule type" value="Genomic_DNA"/>
</dbReference>
<dbReference type="InterPro" id="IPR051266">
    <property type="entry name" value="CLCR"/>
</dbReference>
<dbReference type="AlphaFoldDB" id="A0A4S8IA57"/>
<dbReference type="PANTHER" id="PTHR10579">
    <property type="entry name" value="CALCIUM-ACTIVATED CHLORIDE CHANNEL REGULATOR"/>
    <property type="match status" value="1"/>
</dbReference>
<sequence length="67" mass="7331">MVALKVKAPPIKPFAPLCAPIDLMTREKLRMLKRAMRLMVSSLGLGDRLSIVAFSAATGAKRLLPLR</sequence>
<evidence type="ECO:0000313" key="1">
    <source>
        <dbReference type="EMBL" id="THU44918.1"/>
    </source>
</evidence>
<dbReference type="PANTHER" id="PTHR10579:SF55">
    <property type="entry name" value="E3 UBIQUITIN-PROTEIN LIGASE WAV3"/>
    <property type="match status" value="1"/>
</dbReference>
<accession>A0A4S8IA57</accession>
<organism evidence="1 2">
    <name type="scientific">Musa balbisiana</name>
    <name type="common">Banana</name>
    <dbReference type="NCBI Taxonomy" id="52838"/>
    <lineage>
        <taxon>Eukaryota</taxon>
        <taxon>Viridiplantae</taxon>
        <taxon>Streptophyta</taxon>
        <taxon>Embryophyta</taxon>
        <taxon>Tracheophyta</taxon>
        <taxon>Spermatophyta</taxon>
        <taxon>Magnoliopsida</taxon>
        <taxon>Liliopsida</taxon>
        <taxon>Zingiberales</taxon>
        <taxon>Musaceae</taxon>
        <taxon>Musa</taxon>
    </lineage>
</organism>
<dbReference type="STRING" id="52838.A0A4S8IA57"/>
<name>A0A4S8IA57_MUSBA</name>
<protein>
    <recommendedName>
        <fullName evidence="3">VWFA domain-containing protein</fullName>
    </recommendedName>
</protein>